<gene>
    <name evidence="8" type="ORF">A1O3_08992</name>
</gene>
<evidence type="ECO:0000256" key="2">
    <source>
        <dbReference type="ARBA" id="ARBA00022448"/>
    </source>
</evidence>
<keyword evidence="4 6" id="KW-1133">Transmembrane helix</keyword>
<feature type="transmembrane region" description="Helical" evidence="6">
    <location>
        <begin position="161"/>
        <end position="179"/>
    </location>
</feature>
<keyword evidence="5 6" id="KW-0472">Membrane</keyword>
<keyword evidence="2" id="KW-0813">Transport</keyword>
<comment type="subcellular location">
    <subcellularLocation>
        <location evidence="1">Membrane</location>
        <topology evidence="1">Multi-pass membrane protein</topology>
    </subcellularLocation>
</comment>
<dbReference type="GO" id="GO:0016020">
    <property type="term" value="C:membrane"/>
    <property type="evidence" value="ECO:0007669"/>
    <property type="project" value="UniProtKB-SubCell"/>
</dbReference>
<feature type="transmembrane region" description="Helical" evidence="6">
    <location>
        <begin position="393"/>
        <end position="414"/>
    </location>
</feature>
<evidence type="ECO:0000256" key="5">
    <source>
        <dbReference type="ARBA" id="ARBA00023136"/>
    </source>
</evidence>
<keyword evidence="9" id="KW-1185">Reference proteome</keyword>
<dbReference type="AlphaFoldDB" id="W9XCA9"/>
<proteinExistence type="predicted"/>
<feature type="transmembrane region" description="Helical" evidence="6">
    <location>
        <begin position="368"/>
        <end position="387"/>
    </location>
</feature>
<dbReference type="GeneID" id="19173078"/>
<protein>
    <recommendedName>
        <fullName evidence="7">Major facilitator superfamily (MFS) profile domain-containing protein</fullName>
    </recommendedName>
</protein>
<comment type="caution">
    <text evidence="8">The sequence shown here is derived from an EMBL/GenBank/DDBJ whole genome shotgun (WGS) entry which is preliminary data.</text>
</comment>
<feature type="transmembrane region" description="Helical" evidence="6">
    <location>
        <begin position="339"/>
        <end position="359"/>
    </location>
</feature>
<evidence type="ECO:0000313" key="8">
    <source>
        <dbReference type="EMBL" id="EXJ77833.1"/>
    </source>
</evidence>
<reference evidence="8 9" key="1">
    <citation type="submission" date="2013-03" db="EMBL/GenBank/DDBJ databases">
        <title>The Genome Sequence of Capronia epimyces CBS 606.96.</title>
        <authorList>
            <consortium name="The Broad Institute Genomics Platform"/>
            <person name="Cuomo C."/>
            <person name="de Hoog S."/>
            <person name="Gorbushina A."/>
            <person name="Walker B."/>
            <person name="Young S.K."/>
            <person name="Zeng Q."/>
            <person name="Gargeya S."/>
            <person name="Fitzgerald M."/>
            <person name="Haas B."/>
            <person name="Abouelleil A."/>
            <person name="Allen A.W."/>
            <person name="Alvarado L."/>
            <person name="Arachchi H.M."/>
            <person name="Berlin A.M."/>
            <person name="Chapman S.B."/>
            <person name="Gainer-Dewar J."/>
            <person name="Goldberg J."/>
            <person name="Griggs A."/>
            <person name="Gujja S."/>
            <person name="Hansen M."/>
            <person name="Howarth C."/>
            <person name="Imamovic A."/>
            <person name="Ireland A."/>
            <person name="Larimer J."/>
            <person name="McCowan C."/>
            <person name="Murphy C."/>
            <person name="Pearson M."/>
            <person name="Poon T.W."/>
            <person name="Priest M."/>
            <person name="Roberts A."/>
            <person name="Saif S."/>
            <person name="Shea T."/>
            <person name="Sisk P."/>
            <person name="Sykes S."/>
            <person name="Wortman J."/>
            <person name="Nusbaum C."/>
            <person name="Birren B."/>
        </authorList>
    </citation>
    <scope>NUCLEOTIDE SEQUENCE [LARGE SCALE GENOMIC DNA]</scope>
    <source>
        <strain evidence="8 9">CBS 606.96</strain>
    </source>
</reference>
<feature type="transmembrane region" description="Helical" evidence="6">
    <location>
        <begin position="199"/>
        <end position="218"/>
    </location>
</feature>
<feature type="transmembrane region" description="Helical" evidence="6">
    <location>
        <begin position="460"/>
        <end position="480"/>
    </location>
</feature>
<evidence type="ECO:0000313" key="9">
    <source>
        <dbReference type="Proteomes" id="UP000019478"/>
    </source>
</evidence>
<evidence type="ECO:0000259" key="7">
    <source>
        <dbReference type="PROSITE" id="PS50850"/>
    </source>
</evidence>
<feature type="domain" description="Major facilitator superfamily (MFS) profile" evidence="7">
    <location>
        <begin position="69"/>
        <end position="482"/>
    </location>
</feature>
<evidence type="ECO:0000256" key="4">
    <source>
        <dbReference type="ARBA" id="ARBA00022989"/>
    </source>
</evidence>
<dbReference type="HOGENOM" id="CLU_001265_0_0_1"/>
<name>W9XCA9_9EURO</name>
<evidence type="ECO:0000256" key="6">
    <source>
        <dbReference type="SAM" id="Phobius"/>
    </source>
</evidence>
<dbReference type="InterPro" id="IPR011701">
    <property type="entry name" value="MFS"/>
</dbReference>
<dbReference type="InterPro" id="IPR036259">
    <property type="entry name" value="MFS_trans_sf"/>
</dbReference>
<dbReference type="RefSeq" id="XP_007737278.1">
    <property type="nucleotide sequence ID" value="XM_007739088.1"/>
</dbReference>
<dbReference type="PROSITE" id="PS50850">
    <property type="entry name" value="MFS"/>
    <property type="match status" value="1"/>
</dbReference>
<dbReference type="PANTHER" id="PTHR43791">
    <property type="entry name" value="PERMEASE-RELATED"/>
    <property type="match status" value="1"/>
</dbReference>
<dbReference type="Proteomes" id="UP000019478">
    <property type="component" value="Unassembled WGS sequence"/>
</dbReference>
<sequence>MASFTPAVDSKTAQETRKQADAVISRGVDTTTLRDDPEAKAAFLATFTAEEEKKIMRKVDQHFFLLIGLMFLIKTVDFTNAANVKVLQVGQESNILKELHMTPNQYNWVQSIYYIAYIIFETPSNLMLKWIGPHRWQSRIFLTWGIVLACHAAVKNRASLLALRFLLGMMEAGLFPGVICQLTSWYRTEEMGNPTSFSQAVQGTASIVGSLLAYGISYMNGKGGMSAWRWVFLLEGLFTIVFSGFVWYFLPDYPKSPRSDKWLTKREQEFIETRLTENTPLTSDPLFSKKEVIAALKAPTTWSFGFSHLFVNMGGYSLTWYLPTILTDLGFAKLPKNQLLNIPPAAGSIIGVLLAAFLLRQALMPRPALLMINFVGMVVCFVLFFTIDSRGGLYAACILGQFFYQGSFMPFWAWRSITLKGSTGAALSLAIQNSMGQVGGVVGPQLFQSKWAYNRYKTSFAIAASGIIAAVFTNLLSWWLTKDLEMDVLRIAKLKRKARKEGTVFAADDVKVFDQRKYDSVVRLKSKNAHGEAVLAPTV</sequence>
<feature type="transmembrane region" description="Helical" evidence="6">
    <location>
        <begin position="63"/>
        <end position="82"/>
    </location>
</feature>
<evidence type="ECO:0000256" key="1">
    <source>
        <dbReference type="ARBA" id="ARBA00004141"/>
    </source>
</evidence>
<dbReference type="Gene3D" id="1.20.1250.20">
    <property type="entry name" value="MFS general substrate transporter like domains"/>
    <property type="match status" value="2"/>
</dbReference>
<dbReference type="OrthoDB" id="2985014at2759"/>
<dbReference type="Pfam" id="PF07690">
    <property type="entry name" value="MFS_1"/>
    <property type="match status" value="1"/>
</dbReference>
<dbReference type="GO" id="GO:0022857">
    <property type="term" value="F:transmembrane transporter activity"/>
    <property type="evidence" value="ECO:0007669"/>
    <property type="project" value="InterPro"/>
</dbReference>
<evidence type="ECO:0000256" key="3">
    <source>
        <dbReference type="ARBA" id="ARBA00022692"/>
    </source>
</evidence>
<dbReference type="PANTHER" id="PTHR43791:SF91">
    <property type="entry name" value="MAJOR FACILITATOR SUPERFAMILY (MFS) PROFILE DOMAIN-CONTAINING PROTEIN-RELATED"/>
    <property type="match status" value="1"/>
</dbReference>
<organism evidence="8 9">
    <name type="scientific">Capronia epimyces CBS 606.96</name>
    <dbReference type="NCBI Taxonomy" id="1182542"/>
    <lineage>
        <taxon>Eukaryota</taxon>
        <taxon>Fungi</taxon>
        <taxon>Dikarya</taxon>
        <taxon>Ascomycota</taxon>
        <taxon>Pezizomycotina</taxon>
        <taxon>Eurotiomycetes</taxon>
        <taxon>Chaetothyriomycetidae</taxon>
        <taxon>Chaetothyriales</taxon>
        <taxon>Herpotrichiellaceae</taxon>
        <taxon>Capronia</taxon>
    </lineage>
</organism>
<keyword evidence="3 6" id="KW-0812">Transmembrane</keyword>
<dbReference type="SUPFAM" id="SSF103473">
    <property type="entry name" value="MFS general substrate transporter"/>
    <property type="match status" value="1"/>
</dbReference>
<dbReference type="EMBL" id="AMGY01000009">
    <property type="protein sequence ID" value="EXJ77833.1"/>
    <property type="molecule type" value="Genomic_DNA"/>
</dbReference>
<dbReference type="InterPro" id="IPR020846">
    <property type="entry name" value="MFS_dom"/>
</dbReference>
<feature type="transmembrane region" description="Helical" evidence="6">
    <location>
        <begin position="230"/>
        <end position="250"/>
    </location>
</feature>
<dbReference type="eggNOG" id="KOG2533">
    <property type="taxonomic scope" value="Eukaryota"/>
</dbReference>
<accession>W9XCA9</accession>